<dbReference type="RefSeq" id="WP_219080559.1">
    <property type="nucleotide sequence ID" value="NZ_JAHBBD010000005.1"/>
</dbReference>
<proteinExistence type="predicted"/>
<gene>
    <name evidence="1" type="ORF">KIH73_03435</name>
</gene>
<comment type="caution">
    <text evidence="1">The sequence shown here is derived from an EMBL/GenBank/DDBJ whole genome shotgun (WGS) entry which is preliminary data.</text>
</comment>
<name>A0ABS6W8M4_9BIFI</name>
<accession>A0ABS6W8M4</accession>
<dbReference type="Proteomes" id="UP000812844">
    <property type="component" value="Unassembled WGS sequence"/>
</dbReference>
<evidence type="ECO:0000313" key="1">
    <source>
        <dbReference type="EMBL" id="MBW3082439.1"/>
    </source>
</evidence>
<keyword evidence="2" id="KW-1185">Reference proteome</keyword>
<reference evidence="1 2" key="1">
    <citation type="submission" date="2021-05" db="EMBL/GenBank/DDBJ databases">
        <title>Phylogenetic classification of ten novel species belonging to the genus Bifidobacterium comprising B. colchicus sp. nov., B. abeli sp. nov., B. bicoloris sp. nov., B. guerezis sp. nov., B. rosaliae sp. nov., B. santillanensis sp. nov., B. argentati sp. nov., B. amazzoni sp. nov., B. pluviali sp. nov., and B. pinnaculum sp. nov.</title>
        <authorList>
            <person name="Lugli G.A."/>
            <person name="Ruiz Garcia L."/>
            <person name="Margolles A."/>
            <person name="Ventura M."/>
        </authorList>
    </citation>
    <scope>NUCLEOTIDE SEQUENCE [LARGE SCALE GENOMIC DNA]</scope>
    <source>
        <strain evidence="1 2">6T3</strain>
    </source>
</reference>
<protein>
    <submittedName>
        <fullName evidence="1">Uncharacterized protein</fullName>
    </submittedName>
</protein>
<organism evidence="1 2">
    <name type="scientific">Bifidobacterium phasiani</name>
    <dbReference type="NCBI Taxonomy" id="2834431"/>
    <lineage>
        <taxon>Bacteria</taxon>
        <taxon>Bacillati</taxon>
        <taxon>Actinomycetota</taxon>
        <taxon>Actinomycetes</taxon>
        <taxon>Bifidobacteriales</taxon>
        <taxon>Bifidobacteriaceae</taxon>
        <taxon>Bifidobacterium</taxon>
    </lineage>
</organism>
<evidence type="ECO:0000313" key="2">
    <source>
        <dbReference type="Proteomes" id="UP000812844"/>
    </source>
</evidence>
<sequence>MPLEPTHRYDDIIDLPHHRSRRHPPMSRLNRAAQFMPFAALTGYEAIIAETASRNEARVEAANTPVDGLDEGWVAA</sequence>
<dbReference type="EMBL" id="JAHBBD010000005">
    <property type="protein sequence ID" value="MBW3082439.1"/>
    <property type="molecule type" value="Genomic_DNA"/>
</dbReference>